<keyword evidence="7" id="KW-1185">Reference proteome</keyword>
<dbReference type="Gene3D" id="3.30.70.330">
    <property type="match status" value="3"/>
</dbReference>
<dbReference type="GO" id="GO:0005737">
    <property type="term" value="C:cytoplasm"/>
    <property type="evidence" value="ECO:0007669"/>
    <property type="project" value="UniProtKB-ARBA"/>
</dbReference>
<dbReference type="GO" id="GO:0009967">
    <property type="term" value="P:positive regulation of signal transduction"/>
    <property type="evidence" value="ECO:0007669"/>
    <property type="project" value="UniProtKB-ARBA"/>
</dbReference>
<dbReference type="InterPro" id="IPR052462">
    <property type="entry name" value="SLIRP/GR-RBP-like"/>
</dbReference>
<accession>A0A9J6H5R2</accession>
<proteinExistence type="predicted"/>
<evidence type="ECO:0000313" key="7">
    <source>
        <dbReference type="Proteomes" id="UP000821853"/>
    </source>
</evidence>
<gene>
    <name evidence="6" type="ORF">HPB48_016197</name>
</gene>
<feature type="domain" description="RRM" evidence="5">
    <location>
        <begin position="259"/>
        <end position="326"/>
    </location>
</feature>
<dbReference type="EMBL" id="JABSTR010000011">
    <property type="protein sequence ID" value="KAH9382409.1"/>
    <property type="molecule type" value="Genomic_DNA"/>
</dbReference>
<keyword evidence="2 3" id="KW-0694">RNA-binding</keyword>
<dbReference type="InterPro" id="IPR000504">
    <property type="entry name" value="RRM_dom"/>
</dbReference>
<dbReference type="SUPFAM" id="SSF54928">
    <property type="entry name" value="RNA-binding domain, RBD"/>
    <property type="match status" value="2"/>
</dbReference>
<evidence type="ECO:0000313" key="6">
    <source>
        <dbReference type="EMBL" id="KAH9382409.1"/>
    </source>
</evidence>
<dbReference type="OrthoDB" id="266020at2759"/>
<name>A0A9J6H5R2_HAELO</name>
<protein>
    <recommendedName>
        <fullName evidence="5">RRM domain-containing protein</fullName>
    </recommendedName>
</protein>
<evidence type="ECO:0000256" key="4">
    <source>
        <dbReference type="SAM" id="MobiDB-lite"/>
    </source>
</evidence>
<feature type="domain" description="RRM" evidence="5">
    <location>
        <begin position="116"/>
        <end position="195"/>
    </location>
</feature>
<comment type="caution">
    <text evidence="6">The sequence shown here is derived from an EMBL/GenBank/DDBJ whole genome shotgun (WGS) entry which is preliminary data.</text>
</comment>
<dbReference type="InterPro" id="IPR035979">
    <property type="entry name" value="RBD_domain_sf"/>
</dbReference>
<organism evidence="6 7">
    <name type="scientific">Haemaphysalis longicornis</name>
    <name type="common">Bush tick</name>
    <dbReference type="NCBI Taxonomy" id="44386"/>
    <lineage>
        <taxon>Eukaryota</taxon>
        <taxon>Metazoa</taxon>
        <taxon>Ecdysozoa</taxon>
        <taxon>Arthropoda</taxon>
        <taxon>Chelicerata</taxon>
        <taxon>Arachnida</taxon>
        <taxon>Acari</taxon>
        <taxon>Parasitiformes</taxon>
        <taxon>Ixodida</taxon>
        <taxon>Ixodoidea</taxon>
        <taxon>Ixodidae</taxon>
        <taxon>Haemaphysalinae</taxon>
        <taxon>Haemaphysalis</taxon>
    </lineage>
</organism>
<dbReference type="GO" id="GO:0003729">
    <property type="term" value="F:mRNA binding"/>
    <property type="evidence" value="ECO:0007669"/>
    <property type="project" value="UniProtKB-ARBA"/>
</dbReference>
<evidence type="ECO:0000256" key="1">
    <source>
        <dbReference type="ARBA" id="ARBA00022737"/>
    </source>
</evidence>
<dbReference type="SMART" id="SM00360">
    <property type="entry name" value="RRM"/>
    <property type="match status" value="3"/>
</dbReference>
<dbReference type="FunFam" id="3.30.70.330:FF:000383">
    <property type="entry name" value="Sex lethal, isoform D"/>
    <property type="match status" value="1"/>
</dbReference>
<reference evidence="6 7" key="1">
    <citation type="journal article" date="2020" name="Cell">
        <title>Large-Scale Comparative Analyses of Tick Genomes Elucidate Their Genetic Diversity and Vector Capacities.</title>
        <authorList>
            <consortium name="Tick Genome and Microbiome Consortium (TIGMIC)"/>
            <person name="Jia N."/>
            <person name="Wang J."/>
            <person name="Shi W."/>
            <person name="Du L."/>
            <person name="Sun Y."/>
            <person name="Zhan W."/>
            <person name="Jiang J.F."/>
            <person name="Wang Q."/>
            <person name="Zhang B."/>
            <person name="Ji P."/>
            <person name="Bell-Sakyi L."/>
            <person name="Cui X.M."/>
            <person name="Yuan T.T."/>
            <person name="Jiang B.G."/>
            <person name="Yang W.F."/>
            <person name="Lam T.T."/>
            <person name="Chang Q.C."/>
            <person name="Ding S.J."/>
            <person name="Wang X.J."/>
            <person name="Zhu J.G."/>
            <person name="Ruan X.D."/>
            <person name="Zhao L."/>
            <person name="Wei J.T."/>
            <person name="Ye R.Z."/>
            <person name="Que T.C."/>
            <person name="Du C.H."/>
            <person name="Zhou Y.H."/>
            <person name="Cheng J.X."/>
            <person name="Dai P.F."/>
            <person name="Guo W.B."/>
            <person name="Han X.H."/>
            <person name="Huang E.J."/>
            <person name="Li L.F."/>
            <person name="Wei W."/>
            <person name="Gao Y.C."/>
            <person name="Liu J.Z."/>
            <person name="Shao H.Z."/>
            <person name="Wang X."/>
            <person name="Wang C.C."/>
            <person name="Yang T.C."/>
            <person name="Huo Q.B."/>
            <person name="Li W."/>
            <person name="Chen H.Y."/>
            <person name="Chen S.E."/>
            <person name="Zhou L.G."/>
            <person name="Ni X.B."/>
            <person name="Tian J.H."/>
            <person name="Sheng Y."/>
            <person name="Liu T."/>
            <person name="Pan Y.S."/>
            <person name="Xia L.Y."/>
            <person name="Li J."/>
            <person name="Zhao F."/>
            <person name="Cao W.C."/>
        </authorList>
    </citation>
    <scope>NUCLEOTIDE SEQUENCE [LARGE SCALE GENOMIC DNA]</scope>
    <source>
        <strain evidence="6">HaeL-2018</strain>
    </source>
</reference>
<dbReference type="Proteomes" id="UP000821853">
    <property type="component" value="Chromosome 9"/>
</dbReference>
<feature type="domain" description="RRM" evidence="5">
    <location>
        <begin position="30"/>
        <end position="108"/>
    </location>
</feature>
<dbReference type="PRINTS" id="PR00961">
    <property type="entry name" value="HUDSXLRNA"/>
</dbReference>
<dbReference type="PANTHER" id="PTHR48027">
    <property type="entry name" value="HETEROGENEOUS NUCLEAR RIBONUCLEOPROTEIN 87F-RELATED"/>
    <property type="match status" value="1"/>
</dbReference>
<evidence type="ECO:0000256" key="2">
    <source>
        <dbReference type="ARBA" id="ARBA00022884"/>
    </source>
</evidence>
<feature type="region of interest" description="Disordered" evidence="4">
    <location>
        <begin position="1"/>
        <end position="26"/>
    </location>
</feature>
<dbReference type="InterPro" id="IPR012677">
    <property type="entry name" value="Nucleotide-bd_a/b_plait_sf"/>
</dbReference>
<dbReference type="Pfam" id="PF00076">
    <property type="entry name" value="RRM_1"/>
    <property type="match status" value="3"/>
</dbReference>
<dbReference type="VEuPathDB" id="VectorBase:HLOH_053696"/>
<keyword evidence="1" id="KW-0677">Repeat</keyword>
<dbReference type="AlphaFoldDB" id="A0A9J6H5R2"/>
<dbReference type="InterPro" id="IPR002343">
    <property type="entry name" value="Hud_Sxl_RNA"/>
</dbReference>
<sequence>MAPVTGNLKPTGTQVQPGVKHDNGGSQGKTNLIINYLPQCLTNDEFCSIFASIGPIRSWKIVRQKGTGRSYGFGFIDYQDSGDAARAIESLNGLQVMNKRIKVSYARPGGEAIKGAKLYVRGVPKDYPPQQVERIFARFGQIIQLRIIKDRSDSPTGVAFVLYDFRENAEAAIRALTGTLLPGATQPLLVKYALPYWGKRQTPAGGLGAPRQPVSAPRGATGGGFNHPHYGCDRHKPPGACSHLCTAEVTPATAGNGGQVLFVYNLGADTNESSLWRSFASYGNVINVTVIRDAATGLPTGYGFVTMATYQHCLSAIQALNGCRYT</sequence>
<evidence type="ECO:0000256" key="3">
    <source>
        <dbReference type="PROSITE-ProRule" id="PRU00176"/>
    </source>
</evidence>
<dbReference type="GO" id="GO:0010629">
    <property type="term" value="P:negative regulation of gene expression"/>
    <property type="evidence" value="ECO:0007669"/>
    <property type="project" value="UniProtKB-ARBA"/>
</dbReference>
<evidence type="ECO:0000259" key="5">
    <source>
        <dbReference type="PROSITE" id="PS50102"/>
    </source>
</evidence>
<dbReference type="GO" id="GO:1990904">
    <property type="term" value="C:ribonucleoprotein complex"/>
    <property type="evidence" value="ECO:0007669"/>
    <property type="project" value="InterPro"/>
</dbReference>
<dbReference type="OMA" id="CHEYGRI"/>
<dbReference type="PROSITE" id="PS50102">
    <property type="entry name" value="RRM"/>
    <property type="match status" value="3"/>
</dbReference>